<protein>
    <submittedName>
        <fullName evidence="1">Uncharacterized protein</fullName>
    </submittedName>
</protein>
<comment type="caution">
    <text evidence="1">The sequence shown here is derived from an EMBL/GenBank/DDBJ whole genome shotgun (WGS) entry which is preliminary data.</text>
</comment>
<dbReference type="RefSeq" id="WP_061498995.1">
    <property type="nucleotide sequence ID" value="NZ_LHZX01000221.1"/>
</dbReference>
<organism evidence="1 2">
    <name type="scientific">Acetobacter malorum</name>
    <dbReference type="NCBI Taxonomy" id="178901"/>
    <lineage>
        <taxon>Bacteria</taxon>
        <taxon>Pseudomonadati</taxon>
        <taxon>Pseudomonadota</taxon>
        <taxon>Alphaproteobacteria</taxon>
        <taxon>Acetobacterales</taxon>
        <taxon>Acetobacteraceae</taxon>
        <taxon>Acetobacter</taxon>
    </lineage>
</organism>
<sequence length="70" mass="7776">MTQMLFPLPSLPRRKRVKRMHVADAGHLPGGAQKGIRFVCSHCGYDTGWIQDTRSISDNRKGLPCPACNP</sequence>
<evidence type="ECO:0000313" key="2">
    <source>
        <dbReference type="Proteomes" id="UP000075377"/>
    </source>
</evidence>
<dbReference type="OrthoDB" id="7872854at2"/>
<gene>
    <name evidence="1" type="ORF">AD951_02705</name>
</gene>
<dbReference type="EMBL" id="LHZX01000221">
    <property type="protein sequence ID" value="KXV70536.1"/>
    <property type="molecule type" value="Genomic_DNA"/>
</dbReference>
<reference evidence="1 2" key="1">
    <citation type="submission" date="2015-06" db="EMBL/GenBank/DDBJ databases">
        <title>Improved classification and identification of acetic acid bacteria using matrix-assisted laser desorption/ionization time-of-flight mass spectrometry; Gluconobacter nephelii and Gluconobacter uchimurae are later heterotypic synonyms of Gluconobacter japonicus and Gluconobacter oxydans, respectively.</title>
        <authorList>
            <person name="Li L."/>
            <person name="Cleenwerck I."/>
            <person name="De Vuyst L."/>
            <person name="Vandamme P."/>
        </authorList>
    </citation>
    <scope>NUCLEOTIDE SEQUENCE [LARGE SCALE GENOMIC DNA]</scope>
    <source>
        <strain evidence="1 2">LMG 1699</strain>
    </source>
</reference>
<dbReference type="Proteomes" id="UP000075377">
    <property type="component" value="Unassembled WGS sequence"/>
</dbReference>
<dbReference type="PATRIC" id="fig|178901.14.peg.2339"/>
<name>A0A149US23_9PROT</name>
<dbReference type="AlphaFoldDB" id="A0A149US23"/>
<accession>A0A149US23</accession>
<evidence type="ECO:0000313" key="1">
    <source>
        <dbReference type="EMBL" id="KXV70536.1"/>
    </source>
</evidence>
<proteinExistence type="predicted"/>